<dbReference type="OrthoDB" id="2673128at2759"/>
<dbReference type="EMBL" id="JANKHO010000215">
    <property type="protein sequence ID" value="KAJ3513142.1"/>
    <property type="molecule type" value="Genomic_DNA"/>
</dbReference>
<organism evidence="2 3">
    <name type="scientific">Agrocybe chaxingu</name>
    <dbReference type="NCBI Taxonomy" id="84603"/>
    <lineage>
        <taxon>Eukaryota</taxon>
        <taxon>Fungi</taxon>
        <taxon>Dikarya</taxon>
        <taxon>Basidiomycota</taxon>
        <taxon>Agaricomycotina</taxon>
        <taxon>Agaricomycetes</taxon>
        <taxon>Agaricomycetidae</taxon>
        <taxon>Agaricales</taxon>
        <taxon>Agaricineae</taxon>
        <taxon>Strophariaceae</taxon>
        <taxon>Agrocybe</taxon>
    </lineage>
</organism>
<proteinExistence type="predicted"/>
<evidence type="ECO:0000313" key="2">
    <source>
        <dbReference type="EMBL" id="KAJ3513142.1"/>
    </source>
</evidence>
<evidence type="ECO:0000256" key="1">
    <source>
        <dbReference type="SAM" id="Phobius"/>
    </source>
</evidence>
<name>A0A9W8K4M0_9AGAR</name>
<accession>A0A9W8K4M0</accession>
<gene>
    <name evidence="2" type="ORF">NLJ89_g3108</name>
</gene>
<protein>
    <submittedName>
        <fullName evidence="2">Uncharacterized protein</fullName>
    </submittedName>
</protein>
<keyword evidence="1" id="KW-0472">Membrane</keyword>
<dbReference type="AlphaFoldDB" id="A0A9W8K4M0"/>
<reference evidence="2" key="1">
    <citation type="submission" date="2022-07" db="EMBL/GenBank/DDBJ databases">
        <title>Genome Sequence of Agrocybe chaxingu.</title>
        <authorList>
            <person name="Buettner E."/>
        </authorList>
    </citation>
    <scope>NUCLEOTIDE SEQUENCE</scope>
    <source>
        <strain evidence="2">MP-N11</strain>
    </source>
</reference>
<keyword evidence="1" id="KW-1133">Transmembrane helix</keyword>
<keyword evidence="1" id="KW-0812">Transmembrane</keyword>
<feature type="transmembrane region" description="Helical" evidence="1">
    <location>
        <begin position="39"/>
        <end position="58"/>
    </location>
</feature>
<feature type="transmembrane region" description="Helical" evidence="1">
    <location>
        <begin position="14"/>
        <end position="33"/>
    </location>
</feature>
<keyword evidence="3" id="KW-1185">Reference proteome</keyword>
<sequence>MAIPPGFVYIGHRLPQLLAGPITACFLIVLLGWETSTTWTITSVLLSGPLLFTIVLTYDDIKNYLAARSIGAQLPPCIRDYSPGGVWSIYKDIQVEKSGYIADGAEEVVEYCGGYVFNVRMLFQNRRGGQMVTLEPEHIKTILYDESVRIGPNPPVSDRL</sequence>
<evidence type="ECO:0000313" key="3">
    <source>
        <dbReference type="Proteomes" id="UP001148786"/>
    </source>
</evidence>
<comment type="caution">
    <text evidence="2">The sequence shown here is derived from an EMBL/GenBank/DDBJ whole genome shotgun (WGS) entry which is preliminary data.</text>
</comment>
<dbReference type="Proteomes" id="UP001148786">
    <property type="component" value="Unassembled WGS sequence"/>
</dbReference>